<sequence>MVAGAASVKHEPLLPNEVATAPASTSHETHSNLSIDLSSSSTTLLFYYRQHSYRFISLSLLAHHLGRATMNSSSRLLLNSTSSLWGDGNACSSSLRTRLRDDHTPATSSSTKPASYQDIYQQFQACLGNHLLALKPDKKTAQTSDAKDPAIELREAFARMGMHLHSSAIEHLVQAHSEVQSRITRFSNETSATLSECNYLYSNIAYPLSATLCHSDNRPRATIATHLANLKHDIAAAKEEILRLSDE</sequence>
<evidence type="ECO:0000313" key="1">
    <source>
        <dbReference type="EMBL" id="UPK94507.1"/>
    </source>
</evidence>
<keyword evidence="2" id="KW-1185">Reference proteome</keyword>
<dbReference type="EMBL" id="CP090033">
    <property type="protein sequence ID" value="UPK94507.1"/>
    <property type="molecule type" value="Genomic_DNA"/>
</dbReference>
<dbReference type="Proteomes" id="UP000830768">
    <property type="component" value="Chromosome 4"/>
</dbReference>
<reference evidence="1" key="1">
    <citation type="submission" date="2021-11" db="EMBL/GenBank/DDBJ databases">
        <title>Fusarium solani-melongenae Genome sequencing and assembly.</title>
        <authorList>
            <person name="Xie S."/>
            <person name="Huang L."/>
            <person name="Zhang X."/>
        </authorList>
    </citation>
    <scope>NUCLEOTIDE SEQUENCE</scope>
    <source>
        <strain evidence="1">CRI 24-3</strain>
    </source>
</reference>
<evidence type="ECO:0000313" key="2">
    <source>
        <dbReference type="Proteomes" id="UP000830768"/>
    </source>
</evidence>
<gene>
    <name evidence="1" type="ORF">LCI18_005442</name>
</gene>
<accession>A0ACD3Z066</accession>
<organism evidence="1 2">
    <name type="scientific">Fusarium solani subsp. cucurbitae</name>
    <name type="common">Neocosmosporum cucurbitae</name>
    <dbReference type="NCBI Taxonomy" id="2747967"/>
    <lineage>
        <taxon>Eukaryota</taxon>
        <taxon>Fungi</taxon>
        <taxon>Dikarya</taxon>
        <taxon>Ascomycota</taxon>
        <taxon>Pezizomycotina</taxon>
        <taxon>Sordariomycetes</taxon>
        <taxon>Hypocreomycetidae</taxon>
        <taxon>Hypocreales</taxon>
        <taxon>Nectriaceae</taxon>
        <taxon>Fusarium</taxon>
        <taxon>Fusarium solani species complex</taxon>
    </lineage>
</organism>
<proteinExistence type="predicted"/>
<name>A0ACD3Z066_FUSSC</name>
<protein>
    <submittedName>
        <fullName evidence="1">Uncharacterized protein</fullName>
    </submittedName>
</protein>